<dbReference type="EMBL" id="AMFJ01034395">
    <property type="protein sequence ID" value="EKD29465.1"/>
    <property type="molecule type" value="Genomic_DNA"/>
</dbReference>
<evidence type="ECO:0000313" key="1">
    <source>
        <dbReference type="EMBL" id="EKD29465.1"/>
    </source>
</evidence>
<sequence length="155" mass="17260">MAIGPDTEGDLYKLDSGIVEASLIEQGKVKPLTVVTGNGKDVWDSVDDLLQKIPEDHIVHNVPGNISASVKFLFFTWEKNNSGWIAKNLLSGDKNIRFYGSEVKISGTTVKQWVSLEKSAMPPVNTMPGNTFDEKRKNLELLLKTFDPPEEKKEN</sequence>
<name>K1XGP5_9BACT</name>
<dbReference type="AlphaFoldDB" id="K1XGP5"/>
<proteinExistence type="predicted"/>
<organism evidence="1">
    <name type="scientific">uncultured bacterium</name>
    <name type="common">gcode 4</name>
    <dbReference type="NCBI Taxonomy" id="1234023"/>
    <lineage>
        <taxon>Bacteria</taxon>
        <taxon>environmental samples</taxon>
    </lineage>
</organism>
<accession>K1XGP5</accession>
<gene>
    <name evidence="1" type="ORF">ACD_78C00395G0001</name>
</gene>
<protein>
    <submittedName>
        <fullName evidence="1">Uncharacterized protein</fullName>
    </submittedName>
</protein>
<reference evidence="1" key="1">
    <citation type="journal article" date="2012" name="Science">
        <title>Fermentation, hydrogen, and sulfur metabolism in multiple uncultivated bacterial phyla.</title>
        <authorList>
            <person name="Wrighton K.C."/>
            <person name="Thomas B.C."/>
            <person name="Sharon I."/>
            <person name="Miller C.S."/>
            <person name="Castelle C.J."/>
            <person name="VerBerkmoes N.C."/>
            <person name="Wilkins M.J."/>
            <person name="Hettich R.L."/>
            <person name="Lipton M.S."/>
            <person name="Williams K.H."/>
            <person name="Long P.E."/>
            <person name="Banfield J.F."/>
        </authorList>
    </citation>
    <scope>NUCLEOTIDE SEQUENCE [LARGE SCALE GENOMIC DNA]</scope>
</reference>
<comment type="caution">
    <text evidence="1">The sequence shown here is derived from an EMBL/GenBank/DDBJ whole genome shotgun (WGS) entry which is preliminary data.</text>
</comment>